<keyword evidence="2" id="KW-1185">Reference proteome</keyword>
<accession>A0ABD1Z6B4</accession>
<sequence length="146" mass="15947">MCKEVGPSKCCNFDGFGVTRILWSDLGKENLGLAYTGGKCSKKLASGCGQKNKCLQAKAPTGASWKKGCSNPDLLNYGCDLSVTPNAISYLFTEADQMFSLETQDVLETLRKLESFQEDLDKVEFLLSQGAEWRTTADGNRTLAVE</sequence>
<dbReference type="EMBL" id="JBHFFA010000002">
    <property type="protein sequence ID" value="KAL2643283.1"/>
    <property type="molecule type" value="Genomic_DNA"/>
</dbReference>
<comment type="caution">
    <text evidence="1">The sequence shown here is derived from an EMBL/GenBank/DDBJ whole genome shotgun (WGS) entry which is preliminary data.</text>
</comment>
<organism evidence="1 2">
    <name type="scientific">Riccia fluitans</name>
    <dbReference type="NCBI Taxonomy" id="41844"/>
    <lineage>
        <taxon>Eukaryota</taxon>
        <taxon>Viridiplantae</taxon>
        <taxon>Streptophyta</taxon>
        <taxon>Embryophyta</taxon>
        <taxon>Marchantiophyta</taxon>
        <taxon>Marchantiopsida</taxon>
        <taxon>Marchantiidae</taxon>
        <taxon>Marchantiales</taxon>
        <taxon>Ricciaceae</taxon>
        <taxon>Riccia</taxon>
    </lineage>
</organism>
<dbReference type="Proteomes" id="UP001605036">
    <property type="component" value="Unassembled WGS sequence"/>
</dbReference>
<gene>
    <name evidence="1" type="ORF">R1flu_010870</name>
</gene>
<evidence type="ECO:0000313" key="2">
    <source>
        <dbReference type="Proteomes" id="UP001605036"/>
    </source>
</evidence>
<proteinExistence type="predicted"/>
<reference evidence="1 2" key="1">
    <citation type="submission" date="2024-09" db="EMBL/GenBank/DDBJ databases">
        <title>Chromosome-scale assembly of Riccia fluitans.</title>
        <authorList>
            <person name="Paukszto L."/>
            <person name="Sawicki J."/>
            <person name="Karawczyk K."/>
            <person name="Piernik-Szablinska J."/>
            <person name="Szczecinska M."/>
            <person name="Mazdziarz M."/>
        </authorList>
    </citation>
    <scope>NUCLEOTIDE SEQUENCE [LARGE SCALE GENOMIC DNA]</scope>
    <source>
        <strain evidence="1">Rf_01</strain>
        <tissue evidence="1">Aerial parts of the thallus</tissue>
    </source>
</reference>
<evidence type="ECO:0000313" key="1">
    <source>
        <dbReference type="EMBL" id="KAL2643283.1"/>
    </source>
</evidence>
<dbReference type="AlphaFoldDB" id="A0ABD1Z6B4"/>
<name>A0ABD1Z6B4_9MARC</name>
<protein>
    <submittedName>
        <fullName evidence="1">Uncharacterized protein</fullName>
    </submittedName>
</protein>